<evidence type="ECO:0000256" key="1">
    <source>
        <dbReference type="SAM" id="Phobius"/>
    </source>
</evidence>
<proteinExistence type="predicted"/>
<dbReference type="Gramene" id="OB05G12050.1">
    <property type="protein sequence ID" value="OB05G12050.1"/>
    <property type="gene ID" value="OB05G12050"/>
</dbReference>
<dbReference type="Proteomes" id="UP000006038">
    <property type="component" value="Chromosome 5"/>
</dbReference>
<keyword evidence="1" id="KW-1133">Transmembrane helix</keyword>
<dbReference type="HOGENOM" id="CLU_2820144_0_0_1"/>
<evidence type="ECO:0000313" key="2">
    <source>
        <dbReference type="EnsemblPlants" id="OB05G12050.1"/>
    </source>
</evidence>
<protein>
    <submittedName>
        <fullName evidence="2">Uncharacterized protein</fullName>
    </submittedName>
</protein>
<dbReference type="AlphaFoldDB" id="J3M3N1"/>
<reference evidence="2" key="2">
    <citation type="submission" date="2013-04" db="UniProtKB">
        <authorList>
            <consortium name="EnsemblPlants"/>
        </authorList>
    </citation>
    <scope>IDENTIFICATION</scope>
</reference>
<organism evidence="2">
    <name type="scientific">Oryza brachyantha</name>
    <name type="common">malo sina</name>
    <dbReference type="NCBI Taxonomy" id="4533"/>
    <lineage>
        <taxon>Eukaryota</taxon>
        <taxon>Viridiplantae</taxon>
        <taxon>Streptophyta</taxon>
        <taxon>Embryophyta</taxon>
        <taxon>Tracheophyta</taxon>
        <taxon>Spermatophyta</taxon>
        <taxon>Magnoliopsida</taxon>
        <taxon>Liliopsida</taxon>
        <taxon>Poales</taxon>
        <taxon>Poaceae</taxon>
        <taxon>BOP clade</taxon>
        <taxon>Oryzoideae</taxon>
        <taxon>Oryzeae</taxon>
        <taxon>Oryzinae</taxon>
        <taxon>Oryza</taxon>
    </lineage>
</organism>
<keyword evidence="3" id="KW-1185">Reference proteome</keyword>
<accession>J3M3N1</accession>
<dbReference type="EnsemblPlants" id="OB05G12050.1">
    <property type="protein sequence ID" value="OB05G12050.1"/>
    <property type="gene ID" value="OB05G12050"/>
</dbReference>
<keyword evidence="1" id="KW-0812">Transmembrane</keyword>
<evidence type="ECO:0000313" key="3">
    <source>
        <dbReference type="Proteomes" id="UP000006038"/>
    </source>
</evidence>
<feature type="transmembrane region" description="Helical" evidence="1">
    <location>
        <begin position="37"/>
        <end position="61"/>
    </location>
</feature>
<keyword evidence="1" id="KW-0472">Membrane</keyword>
<name>J3M3N1_ORYBR</name>
<reference evidence="2" key="1">
    <citation type="journal article" date="2013" name="Nat. Commun.">
        <title>Whole-genome sequencing of Oryza brachyantha reveals mechanisms underlying Oryza genome evolution.</title>
        <authorList>
            <person name="Chen J."/>
            <person name="Huang Q."/>
            <person name="Gao D."/>
            <person name="Wang J."/>
            <person name="Lang Y."/>
            <person name="Liu T."/>
            <person name="Li B."/>
            <person name="Bai Z."/>
            <person name="Luis Goicoechea J."/>
            <person name="Liang C."/>
            <person name="Chen C."/>
            <person name="Zhang W."/>
            <person name="Sun S."/>
            <person name="Liao Y."/>
            <person name="Zhang X."/>
            <person name="Yang L."/>
            <person name="Song C."/>
            <person name="Wang M."/>
            <person name="Shi J."/>
            <person name="Liu G."/>
            <person name="Liu J."/>
            <person name="Zhou H."/>
            <person name="Zhou W."/>
            <person name="Yu Q."/>
            <person name="An N."/>
            <person name="Chen Y."/>
            <person name="Cai Q."/>
            <person name="Wang B."/>
            <person name="Liu B."/>
            <person name="Min J."/>
            <person name="Huang Y."/>
            <person name="Wu H."/>
            <person name="Li Z."/>
            <person name="Zhang Y."/>
            <person name="Yin Y."/>
            <person name="Song W."/>
            <person name="Jiang J."/>
            <person name="Jackson S.A."/>
            <person name="Wing R.A."/>
            <person name="Wang J."/>
            <person name="Chen M."/>
        </authorList>
    </citation>
    <scope>NUCLEOTIDE SEQUENCE [LARGE SCALE GENOMIC DNA]</scope>
    <source>
        <strain evidence="2">cv. IRGC 101232</strain>
    </source>
</reference>
<sequence length="67" mass="7559">MQDSTNALVLQPANFCCHNYFLSTVVLFQLLKLYSDLINAFIICKVYIVCTGKIHSLAIFVKQMNTG</sequence>